<evidence type="ECO:0000313" key="1">
    <source>
        <dbReference type="EMBL" id="RKO91529.1"/>
    </source>
</evidence>
<dbReference type="PANTHER" id="PTHR31649">
    <property type="entry name" value="AGAP009604-PA"/>
    <property type="match status" value="1"/>
</dbReference>
<protein>
    <submittedName>
        <fullName evidence="1">Uncharacterized protein</fullName>
    </submittedName>
</protein>
<dbReference type="EMBL" id="KZ995026">
    <property type="protein sequence ID" value="RKO91529.1"/>
    <property type="molecule type" value="Genomic_DNA"/>
</dbReference>
<dbReference type="Proteomes" id="UP000269721">
    <property type="component" value="Unassembled WGS sequence"/>
</dbReference>
<dbReference type="SMART" id="SM00696">
    <property type="entry name" value="DM9"/>
    <property type="match status" value="1"/>
</dbReference>
<reference evidence="2" key="1">
    <citation type="journal article" date="2018" name="Nat. Microbiol.">
        <title>Leveraging single-cell genomics to expand the fungal tree of life.</title>
        <authorList>
            <person name="Ahrendt S.R."/>
            <person name="Quandt C.A."/>
            <person name="Ciobanu D."/>
            <person name="Clum A."/>
            <person name="Salamov A."/>
            <person name="Andreopoulos B."/>
            <person name="Cheng J.F."/>
            <person name="Woyke T."/>
            <person name="Pelin A."/>
            <person name="Henrissat B."/>
            <person name="Reynolds N.K."/>
            <person name="Benny G.L."/>
            <person name="Smith M.E."/>
            <person name="James T.Y."/>
            <person name="Grigoriev I.V."/>
        </authorList>
    </citation>
    <scope>NUCLEOTIDE SEQUENCE [LARGE SCALE GENOMIC DNA]</scope>
</reference>
<dbReference type="PANTHER" id="PTHR31649:SF1">
    <property type="entry name" value="FARNESOIC ACID O-METHYL TRANSFERASE DOMAIN-CONTAINING PROTEIN"/>
    <property type="match status" value="1"/>
</dbReference>
<accession>A0A4P9WFJ3</accession>
<proteinExistence type="predicted"/>
<dbReference type="OrthoDB" id="2148895at2759"/>
<sequence>MSDSFLRIEVPPFVDLGAADALAATVRLDVLNAPLNATEGIAIKFYGVQRVAYNSSNSGDFGNIKVHEIDVHIAPAQMFQPDSYAFPVLLTLPANLPASFSYSHSNISARLSYMIEAKARTGLFSFDFKSDPVPVHVIPSSHPSDRIIPGYARKTTDFVLDGTIKAFNSPWQYIKVELRQIATLELGALNRRVVTCTLTTLNFPGICQREPGLLRVRVPIPAHALPTISTKKAKFSYEVHARLVFAMGTIWLDPVAAIPITILASDTPPLHISPKIAEADSSPTPPPTFGGSIHPQPLSPPSALGAHWVRIAGPALAPNALRVGSDADESPLFIARALVSGSLQLGKAGPNLPTALFSYASKEIPVRGEYEVLLPASGLGWAVPQPIPDRAVALGVEASGELLYVVRAKALNAGWFIAATKETREDRETPEGRVSAV</sequence>
<keyword evidence="2" id="KW-1185">Reference proteome</keyword>
<organism evidence="1 2">
    <name type="scientific">Blyttiomyces helicus</name>
    <dbReference type="NCBI Taxonomy" id="388810"/>
    <lineage>
        <taxon>Eukaryota</taxon>
        <taxon>Fungi</taxon>
        <taxon>Fungi incertae sedis</taxon>
        <taxon>Chytridiomycota</taxon>
        <taxon>Chytridiomycota incertae sedis</taxon>
        <taxon>Chytridiomycetes</taxon>
        <taxon>Chytridiomycetes incertae sedis</taxon>
        <taxon>Blyttiomyces</taxon>
    </lineage>
</organism>
<dbReference type="AlphaFoldDB" id="A0A4P9WFJ3"/>
<gene>
    <name evidence="1" type="ORF">BDK51DRAFT_32272</name>
</gene>
<name>A0A4P9WFJ3_9FUNG</name>
<evidence type="ECO:0000313" key="2">
    <source>
        <dbReference type="Proteomes" id="UP000269721"/>
    </source>
</evidence>
<dbReference type="Pfam" id="PF11901">
    <property type="entry name" value="DM9"/>
    <property type="match status" value="1"/>
</dbReference>
<dbReference type="InterPro" id="IPR006616">
    <property type="entry name" value="DM9_repeat"/>
</dbReference>